<name>A0ABM7VKC0_9BACT</name>
<sequence>MCIVHKGFRGFRALSPALILGGNLIVLKPAIPYDTIHVTLWVIARNAHGYYD</sequence>
<protein>
    <submittedName>
        <fullName evidence="1">Uncharacterized protein</fullName>
    </submittedName>
</protein>
<dbReference type="EMBL" id="AP025294">
    <property type="protein sequence ID" value="BDD01439.1"/>
    <property type="molecule type" value="Genomic_DNA"/>
</dbReference>
<proteinExistence type="predicted"/>
<keyword evidence="1" id="KW-0614">Plasmid</keyword>
<keyword evidence="2" id="KW-1185">Reference proteome</keyword>
<dbReference type="Proteomes" id="UP001354989">
    <property type="component" value="Plasmid pPP2"/>
</dbReference>
<organism evidence="1 2">
    <name type="scientific">Persicobacter psychrovividus</name>
    <dbReference type="NCBI Taxonomy" id="387638"/>
    <lineage>
        <taxon>Bacteria</taxon>
        <taxon>Pseudomonadati</taxon>
        <taxon>Bacteroidota</taxon>
        <taxon>Cytophagia</taxon>
        <taxon>Cytophagales</taxon>
        <taxon>Persicobacteraceae</taxon>
        <taxon>Persicobacter</taxon>
    </lineage>
</organism>
<reference evidence="1 2" key="1">
    <citation type="submission" date="2021-12" db="EMBL/GenBank/DDBJ databases">
        <title>Genome sequencing of bacteria with rrn-lacking chromosome and rrn-plasmid.</title>
        <authorList>
            <person name="Anda M."/>
            <person name="Iwasaki W."/>
        </authorList>
    </citation>
    <scope>NUCLEOTIDE SEQUENCE [LARGE SCALE GENOMIC DNA]</scope>
    <source>
        <strain evidence="1 2">NBRC 101262</strain>
        <plasmid evidence="1 2">pPP2</plasmid>
    </source>
</reference>
<evidence type="ECO:0000313" key="2">
    <source>
        <dbReference type="Proteomes" id="UP001354989"/>
    </source>
</evidence>
<accession>A0ABM7VKC0</accession>
<gene>
    <name evidence="1" type="ORF">PEPS_37190</name>
</gene>
<evidence type="ECO:0000313" key="1">
    <source>
        <dbReference type="EMBL" id="BDD01439.1"/>
    </source>
</evidence>
<geneLocation type="plasmid" evidence="1 2">
    <name>pPP2</name>
</geneLocation>